<name>A0A420WHH0_9PROT</name>
<dbReference type="OrthoDB" id="9808145at2"/>
<evidence type="ECO:0000256" key="3">
    <source>
        <dbReference type="ARBA" id="ARBA00022722"/>
    </source>
</evidence>
<keyword evidence="3 6" id="KW-0540">Nuclease</keyword>
<dbReference type="InterPro" id="IPR037004">
    <property type="entry name" value="Exonuc_VII_ssu_sf"/>
</dbReference>
<keyword evidence="4 6" id="KW-0378">Hydrolase</keyword>
<dbReference type="RefSeq" id="WP_121220256.1">
    <property type="nucleotide sequence ID" value="NZ_RBIG01000002.1"/>
</dbReference>
<dbReference type="InterPro" id="IPR003761">
    <property type="entry name" value="Exonuc_VII_S"/>
</dbReference>
<dbReference type="GO" id="GO:0005829">
    <property type="term" value="C:cytosol"/>
    <property type="evidence" value="ECO:0007669"/>
    <property type="project" value="TreeGrafter"/>
</dbReference>
<sequence length="83" mass="9154">MSEKTHSDIDALSFEQALAELEAIVSKLEKGEIGLEDSIDTYERGVLLKAHCERKLQDAQMKVERIKLGPDGNVAAEPFDPAN</sequence>
<dbReference type="Gene3D" id="1.10.287.1040">
    <property type="entry name" value="Exonuclease VII, small subunit"/>
    <property type="match status" value="1"/>
</dbReference>
<protein>
    <recommendedName>
        <fullName evidence="6">Exodeoxyribonuclease 7 small subunit</fullName>
        <ecNumber evidence="6">3.1.11.6</ecNumber>
    </recommendedName>
    <alternativeName>
        <fullName evidence="6">Exodeoxyribonuclease VII small subunit</fullName>
        <shortName evidence="6">Exonuclease VII small subunit</shortName>
    </alternativeName>
</protein>
<dbReference type="Proteomes" id="UP000277424">
    <property type="component" value="Unassembled WGS sequence"/>
</dbReference>
<accession>A0A420WHH0</accession>
<dbReference type="NCBIfam" id="TIGR01280">
    <property type="entry name" value="xseB"/>
    <property type="match status" value="1"/>
</dbReference>
<organism evidence="7 8">
    <name type="scientific">Oceanibaculum indicum</name>
    <dbReference type="NCBI Taxonomy" id="526216"/>
    <lineage>
        <taxon>Bacteria</taxon>
        <taxon>Pseudomonadati</taxon>
        <taxon>Pseudomonadota</taxon>
        <taxon>Alphaproteobacteria</taxon>
        <taxon>Rhodospirillales</taxon>
        <taxon>Oceanibaculaceae</taxon>
        <taxon>Oceanibaculum</taxon>
    </lineage>
</organism>
<evidence type="ECO:0000256" key="4">
    <source>
        <dbReference type="ARBA" id="ARBA00022801"/>
    </source>
</evidence>
<comment type="subunit">
    <text evidence="6">Heterooligomer composed of large and small subunits.</text>
</comment>
<comment type="similarity">
    <text evidence="1 6">Belongs to the XseB family.</text>
</comment>
<dbReference type="HAMAP" id="MF_00337">
    <property type="entry name" value="Exonuc_7_S"/>
    <property type="match status" value="1"/>
</dbReference>
<evidence type="ECO:0000256" key="2">
    <source>
        <dbReference type="ARBA" id="ARBA00022490"/>
    </source>
</evidence>
<dbReference type="SUPFAM" id="SSF116842">
    <property type="entry name" value="XseB-like"/>
    <property type="match status" value="1"/>
</dbReference>
<keyword evidence="2 6" id="KW-0963">Cytoplasm</keyword>
<evidence type="ECO:0000256" key="5">
    <source>
        <dbReference type="ARBA" id="ARBA00022839"/>
    </source>
</evidence>
<dbReference type="NCBIfam" id="NF002139">
    <property type="entry name" value="PRK00977.1-3"/>
    <property type="match status" value="1"/>
</dbReference>
<evidence type="ECO:0000313" key="8">
    <source>
        <dbReference type="Proteomes" id="UP000277424"/>
    </source>
</evidence>
<reference evidence="7 8" key="1">
    <citation type="submission" date="2018-10" db="EMBL/GenBank/DDBJ databases">
        <title>Comparative analysis of microorganisms from saline springs in Andes Mountain Range, Colombia.</title>
        <authorList>
            <person name="Rubin E."/>
        </authorList>
    </citation>
    <scope>NUCLEOTIDE SEQUENCE [LARGE SCALE GENOMIC DNA]</scope>
    <source>
        <strain evidence="7 8">USBA 36</strain>
    </source>
</reference>
<dbReference type="EMBL" id="RBIG01000002">
    <property type="protein sequence ID" value="RKQ70464.1"/>
    <property type="molecule type" value="Genomic_DNA"/>
</dbReference>
<evidence type="ECO:0000313" key="7">
    <source>
        <dbReference type="EMBL" id="RKQ70464.1"/>
    </source>
</evidence>
<evidence type="ECO:0000256" key="6">
    <source>
        <dbReference type="HAMAP-Rule" id="MF_00337"/>
    </source>
</evidence>
<dbReference type="Pfam" id="PF02609">
    <property type="entry name" value="Exonuc_VII_S"/>
    <property type="match status" value="1"/>
</dbReference>
<comment type="function">
    <text evidence="6">Bidirectionally degrades single-stranded DNA into large acid-insoluble oligonucleotides, which are then degraded further into small acid-soluble oligonucleotides.</text>
</comment>
<dbReference type="EC" id="3.1.11.6" evidence="6"/>
<dbReference type="NCBIfam" id="NF002140">
    <property type="entry name" value="PRK00977.1-4"/>
    <property type="match status" value="1"/>
</dbReference>
<dbReference type="AlphaFoldDB" id="A0A420WHH0"/>
<comment type="caution">
    <text evidence="7">The sequence shown here is derived from an EMBL/GenBank/DDBJ whole genome shotgun (WGS) entry which is preliminary data.</text>
</comment>
<dbReference type="GO" id="GO:0008855">
    <property type="term" value="F:exodeoxyribonuclease VII activity"/>
    <property type="evidence" value="ECO:0007669"/>
    <property type="project" value="UniProtKB-UniRule"/>
</dbReference>
<dbReference type="GO" id="GO:0009318">
    <property type="term" value="C:exodeoxyribonuclease VII complex"/>
    <property type="evidence" value="ECO:0007669"/>
    <property type="project" value="UniProtKB-UniRule"/>
</dbReference>
<evidence type="ECO:0000256" key="1">
    <source>
        <dbReference type="ARBA" id="ARBA00009998"/>
    </source>
</evidence>
<proteinExistence type="inferred from homology"/>
<keyword evidence="5 6" id="KW-0269">Exonuclease</keyword>
<dbReference type="PANTHER" id="PTHR34137">
    <property type="entry name" value="EXODEOXYRIBONUCLEASE 7 SMALL SUBUNIT"/>
    <property type="match status" value="1"/>
</dbReference>
<dbReference type="GO" id="GO:0006308">
    <property type="term" value="P:DNA catabolic process"/>
    <property type="evidence" value="ECO:0007669"/>
    <property type="project" value="UniProtKB-UniRule"/>
</dbReference>
<gene>
    <name evidence="6" type="primary">xseB</name>
    <name evidence="7" type="ORF">BCL74_2412</name>
</gene>
<dbReference type="PANTHER" id="PTHR34137:SF1">
    <property type="entry name" value="EXODEOXYRIBONUCLEASE 7 SMALL SUBUNIT"/>
    <property type="match status" value="1"/>
</dbReference>
<comment type="subcellular location">
    <subcellularLocation>
        <location evidence="6">Cytoplasm</location>
    </subcellularLocation>
</comment>
<comment type="catalytic activity">
    <reaction evidence="6">
        <text>Exonucleolytic cleavage in either 5'- to 3'- or 3'- to 5'-direction to yield nucleoside 5'-phosphates.</text>
        <dbReference type="EC" id="3.1.11.6"/>
    </reaction>
</comment>